<reference evidence="2" key="1">
    <citation type="journal article" date="2021" name="bioRxiv">
        <title>Whole Genome Assembly and Annotation of Northern Wild Rice, Zizania palustris L., Supports a Whole Genome Duplication in the Zizania Genus.</title>
        <authorList>
            <person name="Haas M."/>
            <person name="Kono T."/>
            <person name="Macchietto M."/>
            <person name="Millas R."/>
            <person name="McGilp L."/>
            <person name="Shao M."/>
            <person name="Duquette J."/>
            <person name="Hirsch C.N."/>
            <person name="Kimball J."/>
        </authorList>
    </citation>
    <scope>NUCLEOTIDE SEQUENCE</scope>
    <source>
        <tissue evidence="2">Fresh leaf tissue</tissue>
    </source>
</reference>
<protein>
    <submittedName>
        <fullName evidence="2">Uncharacterized protein</fullName>
    </submittedName>
</protein>
<dbReference type="Proteomes" id="UP000729402">
    <property type="component" value="Unassembled WGS sequence"/>
</dbReference>
<evidence type="ECO:0000256" key="1">
    <source>
        <dbReference type="SAM" id="MobiDB-lite"/>
    </source>
</evidence>
<feature type="region of interest" description="Disordered" evidence="1">
    <location>
        <begin position="49"/>
        <end position="100"/>
    </location>
</feature>
<dbReference type="AlphaFoldDB" id="A0A8J5RCL4"/>
<dbReference type="EMBL" id="JAAALK010001096">
    <property type="protein sequence ID" value="KAG8043214.1"/>
    <property type="molecule type" value="Genomic_DNA"/>
</dbReference>
<gene>
    <name evidence="2" type="ORF">GUJ93_ZPchr0115g2731</name>
</gene>
<sequence>MVLLQDDESTGERKIFGTESVTIEMFRQISHGISSYKYLKYEREERGISQLGHHHADDLPRMHGKDSTSKTNRREADQVHDREWEEEKRPRAETKRKHRK</sequence>
<evidence type="ECO:0000313" key="3">
    <source>
        <dbReference type="Proteomes" id="UP000729402"/>
    </source>
</evidence>
<proteinExistence type="predicted"/>
<feature type="compositionally biased region" description="Basic and acidic residues" evidence="1">
    <location>
        <begin position="54"/>
        <end position="93"/>
    </location>
</feature>
<reference evidence="2" key="2">
    <citation type="submission" date="2021-02" db="EMBL/GenBank/DDBJ databases">
        <authorList>
            <person name="Kimball J.A."/>
            <person name="Haas M.W."/>
            <person name="Macchietto M."/>
            <person name="Kono T."/>
            <person name="Duquette J."/>
            <person name="Shao M."/>
        </authorList>
    </citation>
    <scope>NUCLEOTIDE SEQUENCE</scope>
    <source>
        <tissue evidence="2">Fresh leaf tissue</tissue>
    </source>
</reference>
<organism evidence="2 3">
    <name type="scientific">Zizania palustris</name>
    <name type="common">Northern wild rice</name>
    <dbReference type="NCBI Taxonomy" id="103762"/>
    <lineage>
        <taxon>Eukaryota</taxon>
        <taxon>Viridiplantae</taxon>
        <taxon>Streptophyta</taxon>
        <taxon>Embryophyta</taxon>
        <taxon>Tracheophyta</taxon>
        <taxon>Spermatophyta</taxon>
        <taxon>Magnoliopsida</taxon>
        <taxon>Liliopsida</taxon>
        <taxon>Poales</taxon>
        <taxon>Poaceae</taxon>
        <taxon>BOP clade</taxon>
        <taxon>Oryzoideae</taxon>
        <taxon>Oryzeae</taxon>
        <taxon>Zizaniinae</taxon>
        <taxon>Zizania</taxon>
    </lineage>
</organism>
<name>A0A8J5RCL4_ZIZPA</name>
<accession>A0A8J5RCL4</accession>
<comment type="caution">
    <text evidence="2">The sequence shown here is derived from an EMBL/GenBank/DDBJ whole genome shotgun (WGS) entry which is preliminary data.</text>
</comment>
<keyword evidence="3" id="KW-1185">Reference proteome</keyword>
<evidence type="ECO:0000313" key="2">
    <source>
        <dbReference type="EMBL" id="KAG8043214.1"/>
    </source>
</evidence>